<evidence type="ECO:0000313" key="2">
    <source>
        <dbReference type="EMBL" id="MCC2120436.1"/>
    </source>
</evidence>
<feature type="domain" description="Sialidase" evidence="1">
    <location>
        <begin position="44"/>
        <end position="313"/>
    </location>
</feature>
<dbReference type="PANTHER" id="PTHR43752:SF2">
    <property type="entry name" value="BNR_ASP-BOX REPEAT FAMILY PROTEIN"/>
    <property type="match status" value="1"/>
</dbReference>
<dbReference type="GO" id="GO:0016787">
    <property type="term" value="F:hydrolase activity"/>
    <property type="evidence" value="ECO:0007669"/>
    <property type="project" value="UniProtKB-KW"/>
</dbReference>
<dbReference type="AlphaFoldDB" id="A0AAE3D9A3"/>
<protein>
    <submittedName>
        <fullName evidence="2">Glycoside hydrolase</fullName>
    </submittedName>
</protein>
<dbReference type="InterPro" id="IPR036278">
    <property type="entry name" value="Sialidase_sf"/>
</dbReference>
<dbReference type="CDD" id="cd15482">
    <property type="entry name" value="Sialidase_non-viral"/>
    <property type="match status" value="1"/>
</dbReference>
<dbReference type="PANTHER" id="PTHR43752">
    <property type="entry name" value="BNR/ASP-BOX REPEAT FAMILY PROTEIN"/>
    <property type="match status" value="1"/>
</dbReference>
<proteinExistence type="predicted"/>
<keyword evidence="2" id="KW-0378">Hydrolase</keyword>
<accession>A0AAE3D9A3</accession>
<sequence>MDISLLEETIMLYTETKELQKYRASKRLWQGIPSIEVTKRGRIFLTFYSGGVKEEIGNYVIVIKSDDGGNHFSEPIVIVKEDNGRCFDPCLWIDPLGELWLTWAKCPDDGLYASVCRDPDAEELVWGEEFLVGHNVMMNKPIVVKSGEWLFPIAVWNDGIRVLSEEYDTKITEKGSFVYATNDCGKTFQKLGFADVKDRHYDEHMILEMKDGSLRMFVRTKYGIGASNSYDGGRSWSKDFDTGYGGPCSRFHITRLRSGRILLINHFKFSGRNNLTAMLSEDEGKTFPYKLLLDEREVSYPDAKEADDGFIYVTYDRERGSYLSNMKEVMASAREILIAKITEEDIISGSLANTNSYLKKIASKLTDYDGEDKDPFHELDFDKTKSV</sequence>
<dbReference type="Gene3D" id="2.120.10.10">
    <property type="match status" value="1"/>
</dbReference>
<reference evidence="2 3" key="1">
    <citation type="submission" date="2021-10" db="EMBL/GenBank/DDBJ databases">
        <title>Anaerobic single-cell dispensing facilitates the cultivation of human gut bacteria.</title>
        <authorList>
            <person name="Afrizal A."/>
        </authorList>
    </citation>
    <scope>NUCLEOTIDE SEQUENCE [LARGE SCALE GENOMIC DNA]</scope>
    <source>
        <strain evidence="2 3">CLA-AA-H273</strain>
    </source>
</reference>
<dbReference type="RefSeq" id="WP_227733600.1">
    <property type="nucleotide sequence ID" value="NZ_JAJEPV010000033.1"/>
</dbReference>
<gene>
    <name evidence="2" type="ORF">LKD75_12695</name>
</gene>
<dbReference type="InterPro" id="IPR011040">
    <property type="entry name" value="Sialidase"/>
</dbReference>
<comment type="caution">
    <text evidence="2">The sequence shown here is derived from an EMBL/GenBank/DDBJ whole genome shotgun (WGS) entry which is preliminary data.</text>
</comment>
<dbReference type="SUPFAM" id="SSF50939">
    <property type="entry name" value="Sialidases"/>
    <property type="match status" value="1"/>
</dbReference>
<keyword evidence="3" id="KW-1185">Reference proteome</keyword>
<organism evidence="2 3">
    <name type="scientific">Waltera acetigignens</name>
    <dbReference type="NCBI Taxonomy" id="2981769"/>
    <lineage>
        <taxon>Bacteria</taxon>
        <taxon>Bacillati</taxon>
        <taxon>Bacillota</taxon>
        <taxon>Clostridia</taxon>
        <taxon>Lachnospirales</taxon>
        <taxon>Lachnospiraceae</taxon>
        <taxon>Waltera</taxon>
    </lineage>
</organism>
<dbReference type="EMBL" id="JAJEPV010000033">
    <property type="protein sequence ID" value="MCC2120436.1"/>
    <property type="molecule type" value="Genomic_DNA"/>
</dbReference>
<evidence type="ECO:0000259" key="1">
    <source>
        <dbReference type="Pfam" id="PF13088"/>
    </source>
</evidence>
<dbReference type="Proteomes" id="UP001197795">
    <property type="component" value="Unassembled WGS sequence"/>
</dbReference>
<name>A0AAE3D9A3_9FIRM</name>
<evidence type="ECO:0000313" key="3">
    <source>
        <dbReference type="Proteomes" id="UP001197795"/>
    </source>
</evidence>
<dbReference type="Pfam" id="PF13088">
    <property type="entry name" value="BNR_2"/>
    <property type="match status" value="1"/>
</dbReference>